<accession>W9XEZ4</accession>
<dbReference type="GO" id="GO:0005789">
    <property type="term" value="C:endoplasmic reticulum membrane"/>
    <property type="evidence" value="ECO:0007669"/>
    <property type="project" value="UniProtKB-SubCell"/>
</dbReference>
<keyword evidence="5 6" id="KW-0472">Membrane</keyword>
<evidence type="ECO:0000256" key="4">
    <source>
        <dbReference type="ARBA" id="ARBA00022989"/>
    </source>
</evidence>
<reference evidence="7 8" key="1">
    <citation type="submission" date="2013-03" db="EMBL/GenBank/DDBJ databases">
        <title>The Genome Sequence of Capronia epimyces CBS 606.96.</title>
        <authorList>
            <consortium name="The Broad Institute Genomics Platform"/>
            <person name="Cuomo C."/>
            <person name="de Hoog S."/>
            <person name="Gorbushina A."/>
            <person name="Walker B."/>
            <person name="Young S.K."/>
            <person name="Zeng Q."/>
            <person name="Gargeya S."/>
            <person name="Fitzgerald M."/>
            <person name="Haas B."/>
            <person name="Abouelleil A."/>
            <person name="Allen A.W."/>
            <person name="Alvarado L."/>
            <person name="Arachchi H.M."/>
            <person name="Berlin A.M."/>
            <person name="Chapman S.B."/>
            <person name="Gainer-Dewar J."/>
            <person name="Goldberg J."/>
            <person name="Griggs A."/>
            <person name="Gujja S."/>
            <person name="Hansen M."/>
            <person name="Howarth C."/>
            <person name="Imamovic A."/>
            <person name="Ireland A."/>
            <person name="Larimer J."/>
            <person name="McCowan C."/>
            <person name="Murphy C."/>
            <person name="Pearson M."/>
            <person name="Poon T.W."/>
            <person name="Priest M."/>
            <person name="Roberts A."/>
            <person name="Saif S."/>
            <person name="Shea T."/>
            <person name="Sisk P."/>
            <person name="Sykes S."/>
            <person name="Wortman J."/>
            <person name="Nusbaum C."/>
            <person name="Birren B."/>
        </authorList>
    </citation>
    <scope>NUCLEOTIDE SEQUENCE [LARGE SCALE GENOMIC DNA]</scope>
    <source>
        <strain evidence="7 8">CBS 606.96</strain>
    </source>
</reference>
<comment type="subcellular location">
    <subcellularLocation>
        <location evidence="6">Membrane</location>
        <topology evidence="6">Single-pass membrane protein</topology>
    </subcellularLocation>
    <subcellularLocation>
        <location evidence="6">Endoplasmic reticulum membrane</location>
        <topology evidence="6">Single-pass membrane protein</topology>
    </subcellularLocation>
</comment>
<evidence type="ECO:0000256" key="2">
    <source>
        <dbReference type="ARBA" id="ARBA00022692"/>
    </source>
</evidence>
<proteinExistence type="inferred from homology"/>
<keyword evidence="8" id="KW-1185">Reference proteome</keyword>
<dbReference type="AlphaFoldDB" id="W9XEZ4"/>
<comment type="similarity">
    <text evidence="1 6">Belongs to the RAMP4 family.</text>
</comment>
<dbReference type="OrthoDB" id="16679at2759"/>
<evidence type="ECO:0000256" key="5">
    <source>
        <dbReference type="ARBA" id="ARBA00023136"/>
    </source>
</evidence>
<sequence length="61" mass="6625">MGKPESAYKKPEPKRSPVGAVAVGLLIFVVVAPLLIEQLRLLPAVWTFLTDLLARIGLLSK</sequence>
<organism evidence="7 8">
    <name type="scientific">Capronia epimyces CBS 606.96</name>
    <dbReference type="NCBI Taxonomy" id="1182542"/>
    <lineage>
        <taxon>Eukaryota</taxon>
        <taxon>Fungi</taxon>
        <taxon>Dikarya</taxon>
        <taxon>Ascomycota</taxon>
        <taxon>Pezizomycotina</taxon>
        <taxon>Eurotiomycetes</taxon>
        <taxon>Chaetothyriomycetidae</taxon>
        <taxon>Chaetothyriales</taxon>
        <taxon>Herpotrichiellaceae</taxon>
        <taxon>Capronia</taxon>
    </lineage>
</organism>
<protein>
    <recommendedName>
        <fullName evidence="6">Stress-associated endoplasmic reticulum protein</fullName>
    </recommendedName>
</protein>
<comment type="caution">
    <text evidence="7">The sequence shown here is derived from an EMBL/GenBank/DDBJ whole genome shotgun (WGS) entry which is preliminary data.</text>
</comment>
<dbReference type="Proteomes" id="UP000019478">
    <property type="component" value="Unassembled WGS sequence"/>
</dbReference>
<dbReference type="HOGENOM" id="CLU_182424_1_1_1"/>
<name>W9XEZ4_9EURO</name>
<dbReference type="EMBL" id="AMGY01000008">
    <property type="protein sequence ID" value="EXJ79077.1"/>
    <property type="molecule type" value="Genomic_DNA"/>
</dbReference>
<dbReference type="STRING" id="1182542.W9XEZ4"/>
<evidence type="ECO:0000256" key="3">
    <source>
        <dbReference type="ARBA" id="ARBA00022824"/>
    </source>
</evidence>
<evidence type="ECO:0000313" key="8">
    <source>
        <dbReference type="Proteomes" id="UP000019478"/>
    </source>
</evidence>
<evidence type="ECO:0000256" key="1">
    <source>
        <dbReference type="ARBA" id="ARBA00005500"/>
    </source>
</evidence>
<comment type="function">
    <text evidence="6">Interacts with target proteins during translocation into the lumen of the endoplasmic reticulum. Protects unfolded target proteins against degradation and facilitate correct glycosylation.</text>
</comment>
<keyword evidence="3 6" id="KW-0256">Endoplasmic reticulum</keyword>
<evidence type="ECO:0000313" key="7">
    <source>
        <dbReference type="EMBL" id="EXJ79077.1"/>
    </source>
</evidence>
<keyword evidence="4 6" id="KW-1133">Transmembrane helix</keyword>
<dbReference type="InterPro" id="IPR010580">
    <property type="entry name" value="ER_stress-assoc"/>
</dbReference>
<gene>
    <name evidence="7" type="ORF">A1O3_08578</name>
</gene>
<evidence type="ECO:0000256" key="6">
    <source>
        <dbReference type="RuleBase" id="RU364120"/>
    </source>
</evidence>
<dbReference type="RefSeq" id="XP_007736865.1">
    <property type="nucleotide sequence ID" value="XM_007738675.1"/>
</dbReference>
<dbReference type="GeneID" id="19172665"/>
<keyword evidence="2 6" id="KW-0812">Transmembrane</keyword>
<dbReference type="Pfam" id="PF06624">
    <property type="entry name" value="RAMP4"/>
    <property type="match status" value="1"/>
</dbReference>
<feature type="transmembrane region" description="Helical" evidence="6">
    <location>
        <begin position="18"/>
        <end position="36"/>
    </location>
</feature>